<name>A0A9P8K5H7_AURME</name>
<dbReference type="PANTHER" id="PTHR23092:SF15">
    <property type="entry name" value="INACTIVE NON-CANONICAL POLY(A) RNA POLYMERASE PROTEIN TRF4-2-RELATED"/>
    <property type="match status" value="1"/>
</dbReference>
<dbReference type="Proteomes" id="UP000767238">
    <property type="component" value="Unassembled WGS sequence"/>
</dbReference>
<proteinExistence type="predicted"/>
<dbReference type="GO" id="GO:0031123">
    <property type="term" value="P:RNA 3'-end processing"/>
    <property type="evidence" value="ECO:0007669"/>
    <property type="project" value="TreeGrafter"/>
</dbReference>
<dbReference type="GO" id="GO:0005730">
    <property type="term" value="C:nucleolus"/>
    <property type="evidence" value="ECO:0007669"/>
    <property type="project" value="TreeGrafter"/>
</dbReference>
<reference evidence="3" key="1">
    <citation type="journal article" date="2021" name="J Fungi (Basel)">
        <title>Virulence traits and population genomics of the black yeast Aureobasidium melanogenum.</title>
        <authorList>
            <person name="Cernosa A."/>
            <person name="Sun X."/>
            <person name="Gostincar C."/>
            <person name="Fang C."/>
            <person name="Gunde-Cimerman N."/>
            <person name="Song Z."/>
        </authorList>
    </citation>
    <scope>NUCLEOTIDE SEQUENCE</scope>
    <source>
        <strain evidence="3">EXF-8016</strain>
    </source>
</reference>
<dbReference type="PANTHER" id="PTHR23092">
    <property type="entry name" value="POLY(A) RNA POLYMERASE"/>
    <property type="match status" value="1"/>
</dbReference>
<dbReference type="Pfam" id="PF22600">
    <property type="entry name" value="MTPAP-like_central"/>
    <property type="match status" value="1"/>
</dbReference>
<dbReference type="InterPro" id="IPR054708">
    <property type="entry name" value="MTPAP-like_central"/>
</dbReference>
<feature type="non-terminal residue" evidence="3">
    <location>
        <position position="1"/>
    </location>
</feature>
<feature type="region of interest" description="Disordered" evidence="1">
    <location>
        <begin position="645"/>
        <end position="681"/>
    </location>
</feature>
<dbReference type="GO" id="GO:0003729">
    <property type="term" value="F:mRNA binding"/>
    <property type="evidence" value="ECO:0007669"/>
    <property type="project" value="TreeGrafter"/>
</dbReference>
<feature type="compositionally biased region" description="Acidic residues" evidence="1">
    <location>
        <begin position="653"/>
        <end position="662"/>
    </location>
</feature>
<dbReference type="GO" id="GO:1990817">
    <property type="term" value="F:poly(A) RNA polymerase activity"/>
    <property type="evidence" value="ECO:0007669"/>
    <property type="project" value="InterPro"/>
</dbReference>
<reference evidence="3" key="2">
    <citation type="submission" date="2021-08" db="EMBL/GenBank/DDBJ databases">
        <authorList>
            <person name="Gostincar C."/>
            <person name="Sun X."/>
            <person name="Song Z."/>
            <person name="Gunde-Cimerman N."/>
        </authorList>
    </citation>
    <scope>NUCLEOTIDE SEQUENCE</scope>
    <source>
        <strain evidence="3">EXF-8016</strain>
    </source>
</reference>
<feature type="compositionally biased region" description="Basic and acidic residues" evidence="1">
    <location>
        <begin position="116"/>
        <end position="132"/>
    </location>
</feature>
<dbReference type="EMBL" id="JAHFYH010000069">
    <property type="protein sequence ID" value="KAH0215752.1"/>
    <property type="molecule type" value="Genomic_DNA"/>
</dbReference>
<dbReference type="InterPro" id="IPR043519">
    <property type="entry name" value="NT_sf"/>
</dbReference>
<feature type="domain" description="Poly(A) RNA polymerase mitochondrial-like central palm" evidence="2">
    <location>
        <begin position="283"/>
        <end position="424"/>
    </location>
</feature>
<dbReference type="OrthoDB" id="273917at2759"/>
<evidence type="ECO:0000256" key="1">
    <source>
        <dbReference type="SAM" id="MobiDB-lite"/>
    </source>
</evidence>
<gene>
    <name evidence="3" type="ORF">KCV03_g7854</name>
</gene>
<dbReference type="SUPFAM" id="SSF81631">
    <property type="entry name" value="PAP/OAS1 substrate-binding domain"/>
    <property type="match status" value="1"/>
</dbReference>
<dbReference type="InterPro" id="IPR045862">
    <property type="entry name" value="Trf4-like"/>
</dbReference>
<feature type="region of interest" description="Disordered" evidence="1">
    <location>
        <begin position="96"/>
        <end position="134"/>
    </location>
</feature>
<evidence type="ECO:0000259" key="2">
    <source>
        <dbReference type="Pfam" id="PF22600"/>
    </source>
</evidence>
<comment type="caution">
    <text evidence="3">The sequence shown here is derived from an EMBL/GenBank/DDBJ whole genome shotgun (WGS) entry which is preliminary data.</text>
</comment>
<sequence length="698" mass="80151">MPCQPQLLRLRDSRRTLHHIFRHAVTYSPHQVRYESSPADESARLENARLEARLATLKRLDQHINPDDLSATLEAHRDANRASIIRRVHSSRADPDVLRPSILDTRPPVRVNRKSKQPEKETEGEEGKKDKSPLTVFSRIVPRNPDETNDAAAFQLRSLERVAQATQRQATKERQQKENKEQYQRWVGFLTKHEDPLQPIPKYRDDDRAAFFTVLRRAFAIIREEQVRLSTTGLVEDLAPQGFLAHYGFAQPIIAGLRGYPRSEPWNRRPTRQGKDYHVKNWLNTEIKAFANWMEMTPSENAARAKLCDILIDLAQKASPGLQAETFGSQSTGLTMPNSDIDIRITDPTYKKAPYEGEPEDKTAKAAWAAEQMALRKQRMVSHLRVIQGLLAKHEDFDQVEINGSAYFPLVRAVHKPTSLKVQIVSTKPTYGAREATKKYLAEFSQLKRVFLLLKATLNLRNLSDPWFGGIGSYTLFMMCVAALKHGSQRNKPKMESPAISLLYTLDFWAKFDIHREGLSIEPFVKFPKISNQSWQHKEARKTDTSLWARHRIAIPSIYKPWMLHLQDPADPYNDLGRSALAIKDIQATFKQLYHDLIWEMEDPKRKEDATPLLRRFVGNSERYFDEMRIPVDLWGSQFVEENAERELQGQSEGEDVVDVDEAASRDASEEEEASQDAEDAVATLRHMYDRTGSEKNI</sequence>
<organism evidence="3 4">
    <name type="scientific">Aureobasidium melanogenum</name>
    <name type="common">Aureobasidium pullulans var. melanogenum</name>
    <dbReference type="NCBI Taxonomy" id="46634"/>
    <lineage>
        <taxon>Eukaryota</taxon>
        <taxon>Fungi</taxon>
        <taxon>Dikarya</taxon>
        <taxon>Ascomycota</taxon>
        <taxon>Pezizomycotina</taxon>
        <taxon>Dothideomycetes</taxon>
        <taxon>Dothideomycetidae</taxon>
        <taxon>Dothideales</taxon>
        <taxon>Saccotheciaceae</taxon>
        <taxon>Aureobasidium</taxon>
    </lineage>
</organism>
<accession>A0A9P8K5H7</accession>
<protein>
    <recommendedName>
        <fullName evidence="2">Poly(A) RNA polymerase mitochondrial-like central palm domain-containing protein</fullName>
    </recommendedName>
</protein>
<dbReference type="Gene3D" id="1.10.1410.10">
    <property type="match status" value="1"/>
</dbReference>
<feature type="compositionally biased region" description="Acidic residues" evidence="1">
    <location>
        <begin position="669"/>
        <end position="680"/>
    </location>
</feature>
<evidence type="ECO:0000313" key="4">
    <source>
        <dbReference type="Proteomes" id="UP000767238"/>
    </source>
</evidence>
<dbReference type="Gene3D" id="3.30.460.10">
    <property type="entry name" value="Beta Polymerase, domain 2"/>
    <property type="match status" value="1"/>
</dbReference>
<dbReference type="GO" id="GO:0010605">
    <property type="term" value="P:negative regulation of macromolecule metabolic process"/>
    <property type="evidence" value="ECO:0007669"/>
    <property type="project" value="UniProtKB-ARBA"/>
</dbReference>
<evidence type="ECO:0000313" key="3">
    <source>
        <dbReference type="EMBL" id="KAH0215752.1"/>
    </source>
</evidence>
<dbReference type="SUPFAM" id="SSF81301">
    <property type="entry name" value="Nucleotidyltransferase"/>
    <property type="match status" value="1"/>
</dbReference>
<dbReference type="GO" id="GO:0043634">
    <property type="term" value="P:polyadenylation-dependent ncRNA catabolic process"/>
    <property type="evidence" value="ECO:0007669"/>
    <property type="project" value="TreeGrafter"/>
</dbReference>
<dbReference type="AlphaFoldDB" id="A0A9P8K5H7"/>
<dbReference type="GO" id="GO:0031499">
    <property type="term" value="C:TRAMP complex"/>
    <property type="evidence" value="ECO:0007669"/>
    <property type="project" value="TreeGrafter"/>
</dbReference>